<dbReference type="WBParaSite" id="SVE_0844000.1">
    <property type="protein sequence ID" value="SVE_0844000.1"/>
    <property type="gene ID" value="SVE_0844000"/>
</dbReference>
<sequence length="1539" mass="173126">MSLRSSSTPVKANNRLGNDTNDKVPRVPFFNAFTQAELGLSKDAQQPFTSLTRDETYLYDGVNPIVSSMTSSLASAPPFGNSFEGTNVFASPHKESKIRTSFSNLINKITNPVSSKHSMVNTIPLNRSKRQIDVDYVIKLLLEELKSEQINVLKYSPSNYDGSLQRQKVKMTKLLYELGSEAIVDLPDVRAQVSDNLGSTRSYNALFDMVFRAKSHGAFYQFKSKSLTSFTLFISDCMTAIRQLAITDDEIPMLNRIAGRHIDYLIPRDSKIAHARHIAVEKKSDITKGHKQYDFTLSEILNDIKMVLESQGMNRLEQFNARPPMENAMDVSTFAKKFNDYLRRRFATNKPSEFLKDKPDLRREKFYLFTRGLHPILRENNFTKTLYELQYDEFIATYVDTQLRFQTKLNNASQKANNNHNNSYKNNNKHINKNSNVSKNKQSNLKFDNTKKPFVKNNSSGYNKNNYQPSSGSNNSKGHQSRYSSVKPANKPTTSYKSTSSGMNYKSQNNQSSSYNKNSIKTKPQKHGKNLYELQYDEFIATYVDTQLRFQTKLNSALQKVNNNHNNSYKNNNKHINKTSNVSKNKQSNLKFNNTKKPFVKNNSSGYNKNNYQCSSGTNNSKGHQSRYSSVKPANKPTTSYNNTSSGMNYKSQNNQSSSYNKNSIKTKPQKHGKIYTIEPTHEECHDDGEMNVIMHSIKEIKHLINDFKLNTLTICMLMICMLIPLGGCQPLGICRFAPSEFPRLYLQNNYDAKKAKHFTLVAVDTKCVALDVFASGYRLGNVLIDPDNNVEHYFDKKAPTFSCAGSQLVHLAGRNETFAKEVSIGTHNADTSLKNIRAKHAMYEAGCDKPSSVSQAVLIDSHPSKLTTTTKTPIKMLTERPRTIQVASSNKNITNSKTKVPTDTGTFPKTVKSNSNAALDGAAVVNSMVSSTTSGYQKIQSSRDECEKKLKEAQKLLVQHSGTIQNLREELDRMKRKKNNLSNLLRDNEAHHQETLRKITEASKSSLSEDIKIASTVFAYEQRILEECEQFHENTINHLTDDLSKCKKSISNLQTDKNLVEFEKDTINTAFKACKKDKDTLSTSLDTCNSDKHSCLTNNKKLINDVNRLNDIIKDKIIKLSEATTKIDTHESQIEVYKNQETALNERLVAVTNQIARLENPDIENDEVQSHASTDNALELHSCINKEAQCHLQLIQVQDQYNLGRTELTRCESEIALIKSRVSSSSSLNSIPSADTKLEKGLSMIKWAKKIYQLHVDEAITEMPNSIASALTLITAILNIRSSDTTVKLPVISINIGTNKFNALVDTGASLNVISQDAFGLIPSSHKTMVKPSLKAATVANNDKLVFRGASRLYVEANNKRVQLEFHIVDKLSYDVIIGIPGLHQIFGDELTIRFNHSMPSITNVPVKTASKVRVPPRTTKVIHANVHAILSHDTINCLFVSNPRWKGSDHIMIYYQTGPVIDNKFAVILQNHGANTVLIPANTEIGNLHSIEEVDDNTIRISGDKIIPEDAAWEDSLPNYPARHAPLTREQLMDSIS</sequence>
<evidence type="ECO:0000313" key="5">
    <source>
        <dbReference type="Proteomes" id="UP000035680"/>
    </source>
</evidence>
<evidence type="ECO:0000256" key="2">
    <source>
        <dbReference type="SAM" id="Coils"/>
    </source>
</evidence>
<dbReference type="PROSITE" id="PS00141">
    <property type="entry name" value="ASP_PROTEASE"/>
    <property type="match status" value="1"/>
</dbReference>
<feature type="compositionally biased region" description="Polar residues" evidence="3">
    <location>
        <begin position="636"/>
        <end position="648"/>
    </location>
</feature>
<feature type="compositionally biased region" description="Low complexity" evidence="3">
    <location>
        <begin position="649"/>
        <end position="664"/>
    </location>
</feature>
<organism evidence="5 6">
    <name type="scientific">Strongyloides venezuelensis</name>
    <name type="common">Threadworm</name>
    <dbReference type="NCBI Taxonomy" id="75913"/>
    <lineage>
        <taxon>Eukaryota</taxon>
        <taxon>Metazoa</taxon>
        <taxon>Ecdysozoa</taxon>
        <taxon>Nematoda</taxon>
        <taxon>Chromadorea</taxon>
        <taxon>Rhabditida</taxon>
        <taxon>Tylenchina</taxon>
        <taxon>Panagrolaimomorpha</taxon>
        <taxon>Strongyloidoidea</taxon>
        <taxon>Strongyloididae</taxon>
        <taxon>Strongyloides</taxon>
    </lineage>
</organism>
<dbReference type="InterPro" id="IPR021109">
    <property type="entry name" value="Peptidase_aspartic_dom_sf"/>
</dbReference>
<reference evidence="6" key="2">
    <citation type="submission" date="2015-08" db="UniProtKB">
        <authorList>
            <consortium name="WormBaseParasite"/>
        </authorList>
    </citation>
    <scope>IDENTIFICATION</scope>
</reference>
<dbReference type="InterPro" id="IPR018061">
    <property type="entry name" value="Retropepsins"/>
</dbReference>
<feature type="compositionally biased region" description="Low complexity" evidence="3">
    <location>
        <begin position="413"/>
        <end position="426"/>
    </location>
</feature>
<dbReference type="CDD" id="cd00303">
    <property type="entry name" value="retropepsin_like"/>
    <property type="match status" value="1"/>
</dbReference>
<evidence type="ECO:0000256" key="1">
    <source>
        <dbReference type="ARBA" id="ARBA00022801"/>
    </source>
</evidence>
<keyword evidence="2" id="KW-0175">Coiled coil</keyword>
<feature type="coiled-coil region" evidence="2">
    <location>
        <begin position="1121"/>
        <end position="1148"/>
    </location>
</feature>
<feature type="compositionally biased region" description="Low complexity" evidence="3">
    <location>
        <begin position="456"/>
        <end position="467"/>
    </location>
</feature>
<evidence type="ECO:0000259" key="4">
    <source>
        <dbReference type="Pfam" id="PF00077"/>
    </source>
</evidence>
<feature type="coiled-coil region" evidence="2">
    <location>
        <begin position="937"/>
        <end position="995"/>
    </location>
</feature>
<keyword evidence="5" id="KW-1185">Reference proteome</keyword>
<dbReference type="STRING" id="75913.A0A0K0FHS5"/>
<feature type="compositionally biased region" description="Low complexity" evidence="3">
    <location>
        <begin position="601"/>
        <end position="612"/>
    </location>
</feature>
<evidence type="ECO:0000313" key="6">
    <source>
        <dbReference type="WBParaSite" id="SVE_0844000.1"/>
    </source>
</evidence>
<dbReference type="GO" id="GO:0004190">
    <property type="term" value="F:aspartic-type endopeptidase activity"/>
    <property type="evidence" value="ECO:0007669"/>
    <property type="project" value="InterPro"/>
</dbReference>
<dbReference type="SUPFAM" id="SSF50630">
    <property type="entry name" value="Acid proteases"/>
    <property type="match status" value="1"/>
</dbReference>
<evidence type="ECO:0000256" key="3">
    <source>
        <dbReference type="SAM" id="MobiDB-lite"/>
    </source>
</evidence>
<dbReference type="InterPro" id="IPR001969">
    <property type="entry name" value="Aspartic_peptidase_AS"/>
</dbReference>
<feature type="compositionally biased region" description="Polar residues" evidence="3">
    <location>
        <begin position="613"/>
        <end position="629"/>
    </location>
</feature>
<feature type="compositionally biased region" description="Polar residues" evidence="3">
    <location>
        <begin position="579"/>
        <end position="596"/>
    </location>
</feature>
<feature type="compositionally biased region" description="Polar residues" evidence="3">
    <location>
        <begin position="468"/>
        <end position="484"/>
    </location>
</feature>
<feature type="region of interest" description="Disordered" evidence="3">
    <location>
        <begin position="1"/>
        <end position="23"/>
    </location>
</feature>
<feature type="compositionally biased region" description="Low complexity" evidence="3">
    <location>
        <begin position="562"/>
        <end position="571"/>
    </location>
</feature>
<protein>
    <submittedName>
        <fullName evidence="6">RVP domain-containing protein</fullName>
    </submittedName>
</protein>
<feature type="region of interest" description="Disordered" evidence="3">
    <location>
        <begin position="413"/>
        <end position="526"/>
    </location>
</feature>
<feature type="domain" description="Retropepsins" evidence="4">
    <location>
        <begin position="1291"/>
        <end position="1386"/>
    </location>
</feature>
<feature type="compositionally biased region" description="Polar residues" evidence="3">
    <location>
        <begin position="491"/>
        <end position="503"/>
    </location>
</feature>
<dbReference type="Proteomes" id="UP000035680">
    <property type="component" value="Unassembled WGS sequence"/>
</dbReference>
<feature type="compositionally biased region" description="Polar residues" evidence="3">
    <location>
        <begin position="1"/>
        <end position="19"/>
    </location>
</feature>
<accession>A0A0K0FHS5</accession>
<feature type="compositionally biased region" description="Low complexity" evidence="3">
    <location>
        <begin position="504"/>
        <end position="519"/>
    </location>
</feature>
<reference evidence="5" key="1">
    <citation type="submission" date="2014-07" db="EMBL/GenBank/DDBJ databases">
        <authorList>
            <person name="Martin A.A"/>
            <person name="De Silva N."/>
        </authorList>
    </citation>
    <scope>NUCLEOTIDE SEQUENCE</scope>
</reference>
<feature type="compositionally biased region" description="Low complexity" evidence="3">
    <location>
        <begin position="433"/>
        <end position="446"/>
    </location>
</feature>
<keyword evidence="1" id="KW-0378">Hydrolase</keyword>
<dbReference type="Gene3D" id="2.40.70.10">
    <property type="entry name" value="Acid Proteases"/>
    <property type="match status" value="1"/>
</dbReference>
<dbReference type="GO" id="GO:0006508">
    <property type="term" value="P:proteolysis"/>
    <property type="evidence" value="ECO:0007669"/>
    <property type="project" value="InterPro"/>
</dbReference>
<name>A0A0K0FHS5_STRVS</name>
<dbReference type="Pfam" id="PF00077">
    <property type="entry name" value="RVP"/>
    <property type="match status" value="1"/>
</dbReference>
<proteinExistence type="predicted"/>
<feature type="region of interest" description="Disordered" evidence="3">
    <location>
        <begin position="562"/>
        <end position="672"/>
    </location>
</feature>